<dbReference type="InterPro" id="IPR035906">
    <property type="entry name" value="MetI-like_sf"/>
</dbReference>
<evidence type="ECO:0000259" key="9">
    <source>
        <dbReference type="PROSITE" id="PS50928"/>
    </source>
</evidence>
<keyword evidence="11" id="KW-1185">Reference proteome</keyword>
<dbReference type="Gene3D" id="1.10.3720.10">
    <property type="entry name" value="MetI-like"/>
    <property type="match status" value="1"/>
</dbReference>
<evidence type="ECO:0000313" key="11">
    <source>
        <dbReference type="Proteomes" id="UP001082899"/>
    </source>
</evidence>
<dbReference type="Pfam" id="PF00528">
    <property type="entry name" value="BPD_transp_1"/>
    <property type="match status" value="1"/>
</dbReference>
<comment type="caution">
    <text evidence="10">The sequence shown here is derived from an EMBL/GenBank/DDBJ whole genome shotgun (WGS) entry which is preliminary data.</text>
</comment>
<evidence type="ECO:0000256" key="1">
    <source>
        <dbReference type="ARBA" id="ARBA00004651"/>
    </source>
</evidence>
<evidence type="ECO:0000256" key="2">
    <source>
        <dbReference type="ARBA" id="ARBA00007069"/>
    </source>
</evidence>
<protein>
    <submittedName>
        <fullName evidence="10">ABC transporter permease</fullName>
    </submittedName>
</protein>
<keyword evidence="3 8" id="KW-0813">Transport</keyword>
<dbReference type="Proteomes" id="UP001082899">
    <property type="component" value="Unassembled WGS sequence"/>
</dbReference>
<proteinExistence type="inferred from homology"/>
<feature type="transmembrane region" description="Helical" evidence="8">
    <location>
        <begin position="20"/>
        <end position="42"/>
    </location>
</feature>
<keyword evidence="4" id="KW-1003">Cell membrane</keyword>
<feature type="transmembrane region" description="Helical" evidence="8">
    <location>
        <begin position="112"/>
        <end position="130"/>
    </location>
</feature>
<dbReference type="PANTHER" id="PTHR42929">
    <property type="entry name" value="INNER MEMBRANE ABC TRANSPORTER PERMEASE PROTEIN YDCU-RELATED-RELATED"/>
    <property type="match status" value="1"/>
</dbReference>
<dbReference type="PANTHER" id="PTHR42929:SF5">
    <property type="entry name" value="ABC TRANSPORTER PERMEASE PROTEIN"/>
    <property type="match status" value="1"/>
</dbReference>
<dbReference type="RefSeq" id="WP_267848094.1">
    <property type="nucleotide sequence ID" value="NZ_JAPMXC010000003.1"/>
</dbReference>
<evidence type="ECO:0000256" key="3">
    <source>
        <dbReference type="ARBA" id="ARBA00022448"/>
    </source>
</evidence>
<evidence type="ECO:0000256" key="4">
    <source>
        <dbReference type="ARBA" id="ARBA00022475"/>
    </source>
</evidence>
<keyword evidence="5 8" id="KW-0812">Transmembrane</keyword>
<feature type="transmembrane region" description="Helical" evidence="8">
    <location>
        <begin position="162"/>
        <end position="182"/>
    </location>
</feature>
<accession>A0ABT3ZP10</accession>
<dbReference type="InterPro" id="IPR000515">
    <property type="entry name" value="MetI-like"/>
</dbReference>
<feature type="transmembrane region" description="Helical" evidence="8">
    <location>
        <begin position="136"/>
        <end position="155"/>
    </location>
</feature>
<organism evidence="10 11">
    <name type="scientific">Robbsia betulipollinis</name>
    <dbReference type="NCBI Taxonomy" id="2981849"/>
    <lineage>
        <taxon>Bacteria</taxon>
        <taxon>Pseudomonadati</taxon>
        <taxon>Pseudomonadota</taxon>
        <taxon>Betaproteobacteria</taxon>
        <taxon>Burkholderiales</taxon>
        <taxon>Burkholderiaceae</taxon>
        <taxon>Robbsia</taxon>
    </lineage>
</organism>
<name>A0ABT3ZP10_9BURK</name>
<feature type="transmembrane region" description="Helical" evidence="8">
    <location>
        <begin position="210"/>
        <end position="230"/>
    </location>
</feature>
<gene>
    <name evidence="10" type="ORF">OVY01_13315</name>
</gene>
<evidence type="ECO:0000313" key="10">
    <source>
        <dbReference type="EMBL" id="MCY0388197.1"/>
    </source>
</evidence>
<dbReference type="CDD" id="cd06261">
    <property type="entry name" value="TM_PBP2"/>
    <property type="match status" value="1"/>
</dbReference>
<sequence>MARLQRGLPGTSTTARARRLAGAGLAFPASLVVVIVMLVPALQLFRYSFNRYDPVETMKSALTLENYVRFFHEGYYLGVLGTTLWVAALCTALSLVAGFPVAYMLAKTQTRFKSLLIILLVFPLMVGNVVRAAGWMVILGNAGFVNSVLHLFGLIDQPVRLLYTPLAVILGTTGVVLPYMILTLQSVLEGIDLSIEEAARNLGAGFARTFFRIVLPIATPGVAAGTMLVFILCMNAYATPVLLGGTGLTMMAPAVYDQIAKTANWPFGAALALILMIVTLAGALASSLLIHRRYAQRMVH</sequence>
<feature type="domain" description="ABC transmembrane type-1" evidence="9">
    <location>
        <begin position="80"/>
        <end position="286"/>
    </location>
</feature>
<comment type="similarity">
    <text evidence="2">Belongs to the binding-protein-dependent transport system permease family. CysTW subfamily.</text>
</comment>
<dbReference type="EMBL" id="JAPMXC010000003">
    <property type="protein sequence ID" value="MCY0388197.1"/>
    <property type="molecule type" value="Genomic_DNA"/>
</dbReference>
<dbReference type="PROSITE" id="PS50928">
    <property type="entry name" value="ABC_TM1"/>
    <property type="match status" value="1"/>
</dbReference>
<feature type="transmembrane region" description="Helical" evidence="8">
    <location>
        <begin position="237"/>
        <end position="256"/>
    </location>
</feature>
<keyword evidence="6 8" id="KW-1133">Transmembrane helix</keyword>
<evidence type="ECO:0000256" key="6">
    <source>
        <dbReference type="ARBA" id="ARBA00022989"/>
    </source>
</evidence>
<evidence type="ECO:0000256" key="8">
    <source>
        <dbReference type="RuleBase" id="RU363032"/>
    </source>
</evidence>
<dbReference type="SUPFAM" id="SSF161098">
    <property type="entry name" value="MetI-like"/>
    <property type="match status" value="1"/>
</dbReference>
<evidence type="ECO:0000256" key="7">
    <source>
        <dbReference type="ARBA" id="ARBA00023136"/>
    </source>
</evidence>
<feature type="transmembrane region" description="Helical" evidence="8">
    <location>
        <begin position="75"/>
        <end position="105"/>
    </location>
</feature>
<keyword evidence="7 8" id="KW-0472">Membrane</keyword>
<evidence type="ECO:0000256" key="5">
    <source>
        <dbReference type="ARBA" id="ARBA00022692"/>
    </source>
</evidence>
<comment type="subcellular location">
    <subcellularLocation>
        <location evidence="1 8">Cell membrane</location>
        <topology evidence="1 8">Multi-pass membrane protein</topology>
    </subcellularLocation>
</comment>
<reference evidence="10" key="1">
    <citation type="submission" date="2022-11" db="EMBL/GenBank/DDBJ databases">
        <title>Robbsia betulipollinis sp. nov., isolated from pollen of birch (Betula pendula).</title>
        <authorList>
            <person name="Shi H."/>
            <person name="Ambika Manirajan B."/>
            <person name="Ratering S."/>
            <person name="Geissler-Plaum R."/>
            <person name="Schnell S."/>
        </authorList>
    </citation>
    <scope>NUCLEOTIDE SEQUENCE</scope>
    <source>
        <strain evidence="10">Bb-Pol-6</strain>
    </source>
</reference>
<feature type="transmembrane region" description="Helical" evidence="8">
    <location>
        <begin position="268"/>
        <end position="290"/>
    </location>
</feature>